<dbReference type="PANTHER" id="PTHR21963">
    <property type="entry name" value="PF6"/>
    <property type="match status" value="1"/>
</dbReference>
<dbReference type="InterPro" id="IPR026173">
    <property type="entry name" value="SPAG17"/>
</dbReference>
<dbReference type="GO" id="GO:1990716">
    <property type="term" value="C:axonemal central apparatus"/>
    <property type="evidence" value="ECO:0007669"/>
    <property type="project" value="TreeGrafter"/>
</dbReference>
<evidence type="ECO:0000256" key="1">
    <source>
        <dbReference type="SAM" id="MobiDB-lite"/>
    </source>
</evidence>
<sequence>MVHREKLASASANVHANLNDENWSTFIVSMFTSNEPTNEEQSTIIENVRPASAKNPFNEAVSSGSRPKFSVIQKSDLISWVNLYFQGLIIKILVKAISNAKGNEAFKELKTISENGEIPDALIAKVLKAKLTSLKEEGIERKNAEKALQENVEVVAVPEVKEVIKEEIKEVKNNKGKKDAKKNTKGPVKQEPEIKTQNQNAVDVASKRKNKIRERSDEPTDGPDAYYILKGFESPGILTAIMEDLPVHALIRLVGAPTPLDPKIASNKPVGIEEIPKAEVLDVSYINSMNPLVLNIKKKILNSPETSLWRQIAWADIFASKMHDYKEVFDSLAASIYLILKTKRAYSKFYINDHSINIPNFDKISSKIDFRAYESLYSNLSTESAINSDVILSILLDYVSKLCNGEGVNTDGSELYQMENYLKEVFDKFAPAYSTTISSFTPDFGVSDKTQQKEILYFGDTHSLVSSNLEELVDINAAELLKSLRSSFCVGRYQRALEKVFSNIPASVVTDIARNRILKHAELTKRFNISLEQLKRNMIQFEFEELLDGIQLNEYCWIEKFDATSMTQILQEASISKKNKKWKYSFDSGAILLALTSPGDINQCYGKEYKEFLVKTKVGFGIFYDLINKQKTEYLGGPVVIEKSEPVLEKKDNQIPKEESFSKPPTPTQNIQPTVQKATPETYVYITADKIFHYQSTKNNLYTSDSSTIEGSKLTYFSGEQDFRVKYSWNNNVISYGVPLNENSKNVFTIVTKDSSVISISLENGENENVKSLKLQGSIADGLYFEVLPNGNVCQKRFLFCETFASSFSKSLMEEAQPEKEWVRFTTTTGCTSVHFSNTLQVLSPDGSYHIKSQNGDWTSTSADGVKTLSNKELHVLSDVPPVVRIAKEYNPTSEQFIITREDFVNITYKGIKLKENDCFDSSIPYSLMETEHSDGTFISSTASNVQVCHPSYAKLEFQKESLTSCLKLSNEIQIAQTRNSDNSIKFVIKMPDALVQIQSDGQAYFLPLLKQNSPLDEISAGKKSLSDVDISTNSLVHSFNWFENLYKHIDVDGTTFEINDKQEFLFASAVNNVSSRTNHQLQNFSVGTLTDNLISHFGKDFNFSGLATEEKNAIYNCPRLFLINQDGSGFELLRDRDLFFYLREQSSNPNTSICEEAVDGEEGSISVSILSQEINETSSQQIKFRHLVRHPELTVEGNNNLKVEIEKFSLEKDAKREEYLKNSDVFEEQEFPKLDENLLRKSESFFVHGLDRTATEEAICKKFLLKKEKMTNNPQRKIAIENMKNPEKVPFILQKPKILISNKAERAEVVNEIVTTDAPKLIEKLNVEKIYKEDEPIPKYFDSKEGKNFLEEETAIPEKAKSQVCFTENEEVESIPILNMDGVEKQKSSSAKVTSTLKNIKVKRNPKLFDLTGNPREKKIEKPYSLLGSKPGAIPNTQYKTVELDKRRKIATSSTALKKEGSLSNFQVLPSRCNFGEIQEGQNYVACVYLTNLGNDSARVNIRQPSPDLGVRIKYKIGPVAPGIKLKLEIELVASLNGAKKSRILEGKFQIVTESEIFTVPVSASIVRADTTAIEKFDIEVAEEVAAANA</sequence>
<reference evidence="2" key="1">
    <citation type="submission" date="2020-05" db="EMBL/GenBank/DDBJ databases">
        <title>Phylogenomic resolution of chytrid fungi.</title>
        <authorList>
            <person name="Stajich J.E."/>
            <person name="Amses K."/>
            <person name="Simmons R."/>
            <person name="Seto K."/>
            <person name="Myers J."/>
            <person name="Bonds A."/>
            <person name="Quandt C.A."/>
            <person name="Barry K."/>
            <person name="Liu P."/>
            <person name="Grigoriev I."/>
            <person name="Longcore J.E."/>
            <person name="James T.Y."/>
        </authorList>
    </citation>
    <scope>NUCLEOTIDE SEQUENCE</scope>
    <source>
        <strain evidence="2">JEL0476</strain>
    </source>
</reference>
<dbReference type="Pfam" id="PF14874">
    <property type="entry name" value="PapD-like"/>
    <property type="match status" value="1"/>
</dbReference>
<feature type="region of interest" description="Disordered" evidence="1">
    <location>
        <begin position="172"/>
        <end position="220"/>
    </location>
</feature>
<dbReference type="Proteomes" id="UP001211065">
    <property type="component" value="Unassembled WGS sequence"/>
</dbReference>
<comment type="caution">
    <text evidence="2">The sequence shown here is derived from an EMBL/GenBank/DDBJ whole genome shotgun (WGS) entry which is preliminary data.</text>
</comment>
<proteinExistence type="predicted"/>
<accession>A0AAD5UAY1</accession>
<evidence type="ECO:0000313" key="2">
    <source>
        <dbReference type="EMBL" id="KAJ3227769.1"/>
    </source>
</evidence>
<keyword evidence="3" id="KW-1185">Reference proteome</keyword>
<gene>
    <name evidence="2" type="ORF">HK099_000442</name>
</gene>
<feature type="compositionally biased region" description="Basic and acidic residues" evidence="1">
    <location>
        <begin position="652"/>
        <end position="661"/>
    </location>
</feature>
<dbReference type="EMBL" id="JADGJW010000011">
    <property type="protein sequence ID" value="KAJ3227769.1"/>
    <property type="molecule type" value="Genomic_DNA"/>
</dbReference>
<feature type="region of interest" description="Disordered" evidence="1">
    <location>
        <begin position="652"/>
        <end position="674"/>
    </location>
</feature>
<evidence type="ECO:0000313" key="3">
    <source>
        <dbReference type="Proteomes" id="UP001211065"/>
    </source>
</evidence>
<name>A0AAD5UAY1_9FUNG</name>
<organism evidence="2 3">
    <name type="scientific">Clydaea vesicula</name>
    <dbReference type="NCBI Taxonomy" id="447962"/>
    <lineage>
        <taxon>Eukaryota</taxon>
        <taxon>Fungi</taxon>
        <taxon>Fungi incertae sedis</taxon>
        <taxon>Chytridiomycota</taxon>
        <taxon>Chytridiomycota incertae sedis</taxon>
        <taxon>Chytridiomycetes</taxon>
        <taxon>Lobulomycetales</taxon>
        <taxon>Lobulomycetaceae</taxon>
        <taxon>Clydaea</taxon>
    </lineage>
</organism>
<dbReference type="GO" id="GO:1904158">
    <property type="term" value="P:axonemal central apparatus assembly"/>
    <property type="evidence" value="ECO:0007669"/>
    <property type="project" value="TreeGrafter"/>
</dbReference>
<protein>
    <submittedName>
        <fullName evidence="2">Uncharacterized protein</fullName>
    </submittedName>
</protein>
<dbReference type="PANTHER" id="PTHR21963:SF1">
    <property type="entry name" value="SPERM-ASSOCIATED ANTIGEN 17"/>
    <property type="match status" value="1"/>
</dbReference>